<keyword evidence="8" id="KW-1185">Reference proteome</keyword>
<evidence type="ECO:0000256" key="1">
    <source>
        <dbReference type="ARBA" id="ARBA00004141"/>
    </source>
</evidence>
<dbReference type="GO" id="GO:0004252">
    <property type="term" value="F:serine-type endopeptidase activity"/>
    <property type="evidence" value="ECO:0007669"/>
    <property type="project" value="InterPro"/>
</dbReference>
<dbReference type="PATRIC" id="fig|759362.5.peg.402"/>
<dbReference type="KEGG" id="kvl:KVU_0382"/>
<name>F9Y9W9_KETVW</name>
<evidence type="ECO:0000256" key="2">
    <source>
        <dbReference type="ARBA" id="ARBA00022692"/>
    </source>
</evidence>
<organism evidence="7 8">
    <name type="scientific">Ketogulonicigenium vulgare (strain WSH-001)</name>
    <dbReference type="NCBI Taxonomy" id="759362"/>
    <lineage>
        <taxon>Bacteria</taxon>
        <taxon>Pseudomonadati</taxon>
        <taxon>Pseudomonadota</taxon>
        <taxon>Alphaproteobacteria</taxon>
        <taxon>Rhodobacterales</taxon>
        <taxon>Roseobacteraceae</taxon>
        <taxon>Ketogulonicigenium</taxon>
    </lineage>
</organism>
<feature type="transmembrane region" description="Helical" evidence="5">
    <location>
        <begin position="20"/>
        <end position="41"/>
    </location>
</feature>
<evidence type="ECO:0000259" key="6">
    <source>
        <dbReference type="Pfam" id="PF01694"/>
    </source>
</evidence>
<evidence type="ECO:0000256" key="4">
    <source>
        <dbReference type="ARBA" id="ARBA00023136"/>
    </source>
</evidence>
<dbReference type="RefSeq" id="WP_013383653.1">
    <property type="nucleotide sequence ID" value="NC_017384.1"/>
</dbReference>
<feature type="transmembrane region" description="Helical" evidence="5">
    <location>
        <begin position="197"/>
        <end position="219"/>
    </location>
</feature>
<dbReference type="OrthoDB" id="7836448at2"/>
<reference evidence="7 8" key="1">
    <citation type="journal article" date="2011" name="J. Bacteriol.">
        <title>Complete genome sequence of the industrial strain Ketogulonicigenium vulgare WSH-001.</title>
        <authorList>
            <person name="Liu L."/>
            <person name="Li Y."/>
            <person name="Zhang J."/>
            <person name="Zhou Z."/>
            <person name="Liu J."/>
            <person name="Li X."/>
            <person name="Zhou J."/>
            <person name="Du G."/>
            <person name="Wang L."/>
            <person name="Chen J."/>
        </authorList>
    </citation>
    <scope>NUCLEOTIDE SEQUENCE [LARGE SCALE GENOMIC DNA]</scope>
    <source>
        <strain evidence="7 8">WSH-001</strain>
    </source>
</reference>
<evidence type="ECO:0000256" key="3">
    <source>
        <dbReference type="ARBA" id="ARBA00022989"/>
    </source>
</evidence>
<dbReference type="Proteomes" id="UP000000692">
    <property type="component" value="Chromosome"/>
</dbReference>
<dbReference type="GO" id="GO:0016020">
    <property type="term" value="C:membrane"/>
    <property type="evidence" value="ECO:0007669"/>
    <property type="project" value="UniProtKB-SubCell"/>
</dbReference>
<dbReference type="Gene3D" id="1.20.1540.10">
    <property type="entry name" value="Rhomboid-like"/>
    <property type="match status" value="1"/>
</dbReference>
<proteinExistence type="predicted"/>
<dbReference type="AlphaFoldDB" id="F9Y9W9"/>
<accession>F9Y9W9</accession>
<dbReference type="SUPFAM" id="SSF144091">
    <property type="entry name" value="Rhomboid-like"/>
    <property type="match status" value="1"/>
</dbReference>
<keyword evidence="3 5" id="KW-1133">Transmembrane helix</keyword>
<sequence>MRHPSPFKPESAVNPLPPVVIVPFLIVVAVELLLAVADAGIFGSDGRMWRRDAMLAFGFNPQMLDYVLAGRLDPMILKNFVTYVFVNFSTMGAIFGIVLLLALGKFVSEAFSQLSVVAILLVSTIGGAVVFGLFAPDQAWLSGLYPAAYGLIGGYTYALWLRFGRGDSRRFQAFQLIGLLMGLQLVFGLLFGAHPAWIAELSGFVLGGLTAIVVAPGGWQALRRRLQQRG</sequence>
<feature type="transmembrane region" description="Helical" evidence="5">
    <location>
        <begin position="114"/>
        <end position="134"/>
    </location>
</feature>
<feature type="domain" description="Peptidase S54 rhomboid" evidence="6">
    <location>
        <begin position="79"/>
        <end position="215"/>
    </location>
</feature>
<feature type="transmembrane region" description="Helical" evidence="5">
    <location>
        <begin position="173"/>
        <end position="191"/>
    </location>
</feature>
<keyword evidence="2 5" id="KW-0812">Transmembrane</keyword>
<gene>
    <name evidence="7" type="ordered locus">KVU_0382</name>
</gene>
<dbReference type="Pfam" id="PF01694">
    <property type="entry name" value="Rhomboid"/>
    <property type="match status" value="1"/>
</dbReference>
<dbReference type="InterPro" id="IPR022764">
    <property type="entry name" value="Peptidase_S54_rhomboid_dom"/>
</dbReference>
<evidence type="ECO:0000313" key="8">
    <source>
        <dbReference type="Proteomes" id="UP000000692"/>
    </source>
</evidence>
<feature type="transmembrane region" description="Helical" evidence="5">
    <location>
        <begin position="140"/>
        <end position="161"/>
    </location>
</feature>
<feature type="transmembrane region" description="Helical" evidence="5">
    <location>
        <begin position="81"/>
        <end position="102"/>
    </location>
</feature>
<evidence type="ECO:0000256" key="5">
    <source>
        <dbReference type="SAM" id="Phobius"/>
    </source>
</evidence>
<protein>
    <submittedName>
        <fullName evidence="7">Peptidase, S54 (Rhomboid) family, putative</fullName>
    </submittedName>
</protein>
<dbReference type="InterPro" id="IPR035952">
    <property type="entry name" value="Rhomboid-like_sf"/>
</dbReference>
<evidence type="ECO:0000313" key="7">
    <source>
        <dbReference type="EMBL" id="AEM40221.1"/>
    </source>
</evidence>
<comment type="subcellular location">
    <subcellularLocation>
        <location evidence="1">Membrane</location>
        <topology evidence="1">Multi-pass membrane protein</topology>
    </subcellularLocation>
</comment>
<dbReference type="HOGENOM" id="CLU_1188778_0_0_5"/>
<dbReference type="EMBL" id="CP002018">
    <property type="protein sequence ID" value="AEM40221.1"/>
    <property type="molecule type" value="Genomic_DNA"/>
</dbReference>
<dbReference type="eggNOG" id="COG0705">
    <property type="taxonomic scope" value="Bacteria"/>
</dbReference>
<keyword evidence="4 5" id="KW-0472">Membrane</keyword>